<proteinExistence type="predicted"/>
<dbReference type="RefSeq" id="WP_146961925.1">
    <property type="nucleotide sequence ID" value="NZ_CP042467.1"/>
</dbReference>
<reference evidence="1 2" key="1">
    <citation type="submission" date="2019-08" db="EMBL/GenBank/DDBJ databases">
        <authorList>
            <person name="Liang Q."/>
        </authorList>
    </citation>
    <scope>NUCLEOTIDE SEQUENCE [LARGE SCALE GENOMIC DNA]</scope>
    <source>
        <strain evidence="1 2">V1718</strain>
    </source>
</reference>
<dbReference type="OrthoDB" id="5492401at2"/>
<name>A0A5B8XUY2_9DELT</name>
<accession>A0A5B8XUY2</accession>
<dbReference type="KEGG" id="bbae:FRD01_17500"/>
<evidence type="ECO:0000313" key="2">
    <source>
        <dbReference type="Proteomes" id="UP000321595"/>
    </source>
</evidence>
<organism evidence="1 2">
    <name type="scientific">Microvenator marinus</name>
    <dbReference type="NCBI Taxonomy" id="2600177"/>
    <lineage>
        <taxon>Bacteria</taxon>
        <taxon>Deltaproteobacteria</taxon>
        <taxon>Bradymonadales</taxon>
        <taxon>Microvenatoraceae</taxon>
        <taxon>Microvenator</taxon>
    </lineage>
</organism>
<keyword evidence="2" id="KW-1185">Reference proteome</keyword>
<dbReference type="AlphaFoldDB" id="A0A5B8XUY2"/>
<sequence length="384" mass="41357">MRRLILLVLLSAACDAQRPPCADSDDCFVGELCSAGVCVAAPEPEPDMPRDMPEDQSPDLPPDTRDCRINTTVCLPQACNQNTGRCFACEFNAQCGTNALCNAATGECTCEPGTHRCGNQCVSNDADETCGDRCEPCPGTANGFGFCEAETCEIGCNPDFFRCDETCDVTELECAECLENSHCPDDEPVCDAGVCKGCRSDADCTARDGLSVCSDGACVECTEDKKTACDGNTCNPATNTCTETLIASVETCGFCVSRDACRYDSEDCVPMKFRGVDRPGGYCLYRSNEFACGRPYGIRVERTPIGETTPQTYCTINEDELTCEALRGYGDYCDEDAECGVPGLNDGLCRTFTGSRRCTYACDTNDDCVPPFQTVSCVTYCRDL</sequence>
<evidence type="ECO:0000313" key="1">
    <source>
        <dbReference type="EMBL" id="QED29001.1"/>
    </source>
</evidence>
<dbReference type="Proteomes" id="UP000321595">
    <property type="component" value="Chromosome"/>
</dbReference>
<gene>
    <name evidence="1" type="ORF">FRD01_17500</name>
</gene>
<protein>
    <submittedName>
        <fullName evidence="1">Uncharacterized protein</fullName>
    </submittedName>
</protein>
<dbReference type="EMBL" id="CP042467">
    <property type="protein sequence ID" value="QED29001.1"/>
    <property type="molecule type" value="Genomic_DNA"/>
</dbReference>